<evidence type="ECO:0000313" key="1">
    <source>
        <dbReference type="EMBL" id="GIY53630.1"/>
    </source>
</evidence>
<organism evidence="1 2">
    <name type="scientific">Caerostris darwini</name>
    <dbReference type="NCBI Taxonomy" id="1538125"/>
    <lineage>
        <taxon>Eukaryota</taxon>
        <taxon>Metazoa</taxon>
        <taxon>Ecdysozoa</taxon>
        <taxon>Arthropoda</taxon>
        <taxon>Chelicerata</taxon>
        <taxon>Arachnida</taxon>
        <taxon>Araneae</taxon>
        <taxon>Araneomorphae</taxon>
        <taxon>Entelegynae</taxon>
        <taxon>Araneoidea</taxon>
        <taxon>Araneidae</taxon>
        <taxon>Caerostris</taxon>
    </lineage>
</organism>
<dbReference type="AlphaFoldDB" id="A0AAV4U7F8"/>
<keyword evidence="2" id="KW-1185">Reference proteome</keyword>
<evidence type="ECO:0008006" key="3">
    <source>
        <dbReference type="Google" id="ProtNLM"/>
    </source>
</evidence>
<dbReference type="EMBL" id="BPLQ01010785">
    <property type="protein sequence ID" value="GIY53630.1"/>
    <property type="molecule type" value="Genomic_DNA"/>
</dbReference>
<protein>
    <recommendedName>
        <fullName evidence="3">Endonuclease/exonuclease/phosphatase domain-containing protein</fullName>
    </recommendedName>
</protein>
<accession>A0AAV4U7F8</accession>
<comment type="caution">
    <text evidence="1">The sequence shown here is derived from an EMBL/GenBank/DDBJ whole genome shotgun (WGS) entry which is preliminary data.</text>
</comment>
<evidence type="ECO:0000313" key="2">
    <source>
        <dbReference type="Proteomes" id="UP001054837"/>
    </source>
</evidence>
<name>A0AAV4U7F8_9ARAC</name>
<reference evidence="1 2" key="1">
    <citation type="submission" date="2021-06" db="EMBL/GenBank/DDBJ databases">
        <title>Caerostris darwini draft genome.</title>
        <authorList>
            <person name="Kono N."/>
            <person name="Arakawa K."/>
        </authorList>
    </citation>
    <scope>NUCLEOTIDE SEQUENCE [LARGE SCALE GENOMIC DNA]</scope>
</reference>
<proteinExistence type="predicted"/>
<sequence length="94" mass="10891">MWHNDLSAGDTRSWQNVFGIHTSKSTLRSQSKSPESSRNFEEISKAMGMGVRRYAVSIRVSGLRQRYEEMVDCTRLQMIFVGDFNVNWASRNAW</sequence>
<dbReference type="Proteomes" id="UP001054837">
    <property type="component" value="Unassembled WGS sequence"/>
</dbReference>
<gene>
    <name evidence="1" type="ORF">CDAR_58531</name>
</gene>